<organism evidence="1 2">
    <name type="scientific">Candidatus Jidaibacter acanthamoebae</name>
    <dbReference type="NCBI Taxonomy" id="86105"/>
    <lineage>
        <taxon>Bacteria</taxon>
        <taxon>Pseudomonadati</taxon>
        <taxon>Pseudomonadota</taxon>
        <taxon>Alphaproteobacteria</taxon>
        <taxon>Rickettsiales</taxon>
        <taxon>Candidatus Midichloriaceae</taxon>
        <taxon>Candidatus Jidaibacter</taxon>
    </lineage>
</organism>
<protein>
    <submittedName>
        <fullName evidence="1">Uncharacterized protein</fullName>
    </submittedName>
</protein>
<dbReference type="RefSeq" id="WP_039454842.1">
    <property type="nucleotide sequence ID" value="NZ_JSWE01000037.1"/>
</dbReference>
<proteinExistence type="predicted"/>
<sequence>EKSETEGITQSSLSHTELMRKFERKLGVSWNDVYIGTAVEQAIVGIAGIATQQIGAQFRTSTSSQTIITTFSLRFNSEADLSSFINYYKENYPGLLVQEQMIRYQAGQLTSIKMDTRKLYEEVAEWLGGYSTRDTQLGRHVN</sequence>
<name>A0A0C1QQB3_9RICK</name>
<dbReference type="EMBL" id="JSWE01000037">
    <property type="protein sequence ID" value="KIE06078.1"/>
    <property type="molecule type" value="Genomic_DNA"/>
</dbReference>
<reference evidence="1 2" key="1">
    <citation type="submission" date="2014-11" db="EMBL/GenBank/DDBJ databases">
        <title>A Rickettsiales Symbiont of Amoebae With Ancient Features.</title>
        <authorList>
            <person name="Schulz F."/>
            <person name="Martijn J."/>
            <person name="Wascher F."/>
            <person name="Kostanjsek R."/>
            <person name="Ettema T.J."/>
            <person name="Horn M."/>
        </authorList>
    </citation>
    <scope>NUCLEOTIDE SEQUENCE [LARGE SCALE GENOMIC DNA]</scope>
    <source>
        <strain evidence="1 2">UWC36</strain>
    </source>
</reference>
<dbReference type="AlphaFoldDB" id="A0A0C1QQB3"/>
<accession>A0A0C1QQB3</accession>
<keyword evidence="2" id="KW-1185">Reference proteome</keyword>
<gene>
    <name evidence="1" type="ORF">NF27_BL00010</name>
</gene>
<comment type="caution">
    <text evidence="1">The sequence shown here is derived from an EMBL/GenBank/DDBJ whole genome shotgun (WGS) entry which is preliminary data.</text>
</comment>
<feature type="non-terminal residue" evidence="1">
    <location>
        <position position="1"/>
    </location>
</feature>
<evidence type="ECO:0000313" key="1">
    <source>
        <dbReference type="EMBL" id="KIE06078.1"/>
    </source>
</evidence>
<dbReference type="Proteomes" id="UP000031258">
    <property type="component" value="Unassembled WGS sequence"/>
</dbReference>
<evidence type="ECO:0000313" key="2">
    <source>
        <dbReference type="Proteomes" id="UP000031258"/>
    </source>
</evidence>